<name>A0A812W2I3_9DINO</name>
<evidence type="ECO:0000256" key="1">
    <source>
        <dbReference type="SAM" id="MobiDB-lite"/>
    </source>
</evidence>
<organism evidence="2 3">
    <name type="scientific">Symbiodinium necroappetens</name>
    <dbReference type="NCBI Taxonomy" id="1628268"/>
    <lineage>
        <taxon>Eukaryota</taxon>
        <taxon>Sar</taxon>
        <taxon>Alveolata</taxon>
        <taxon>Dinophyceae</taxon>
        <taxon>Suessiales</taxon>
        <taxon>Symbiodiniaceae</taxon>
        <taxon>Symbiodinium</taxon>
    </lineage>
</organism>
<dbReference type="Proteomes" id="UP000601435">
    <property type="component" value="Unassembled WGS sequence"/>
</dbReference>
<feature type="compositionally biased region" description="Low complexity" evidence="1">
    <location>
        <begin position="702"/>
        <end position="715"/>
    </location>
</feature>
<sequence length="1085" mass="121823">MSQLGGTGEEEGGLADLRDFVDGATDDEAAELEVEEEELEPVDPWAEYYQEREDDELLPEPQRGGSLARGRQGVRAGAPGSSPSDRSSSSAKAKASASGHDKDKAQRRPRGNLPPAPTFDGDRRKDPKCFRKYASKVDSYVEIAKNIIDDAEIGLRLHAALDGEDKFNEKRMHKVGSAMKGFFKLGQTLNDKSYTLVEVIDLMDKAARRCKEADLTIPDEVMVYFLFEHTAMSTERQANLLLRTGGEYHWKKIKQAVELLYQGVVVRGNREGREPPVRRQRAAHEAQQWDYGDLRIPSVAATDEQIQTWIADYDPIEALADADVDELPEEAAAKAKREAAKLAAKPAGKSEVVVEPTDMNFATTHYYEPNTSERFPCTVSNDYGQHRADKGTHTRHHARPRRSFFEPQDTKDGPDRKDLQPVRVTVMSCDTEPVCDDWVANGSGREGDPWVGATYFFGKGANPDSINFPAVADRVEVKLHDGSYVEARAREVREASSKKVHHFDLSSKQCLDVPVSKRKGQFVIPVGEFGFVKRQVLEAWERLAEMLIDVMDLASRYARVHEVTRWAKHRRPTLMAYAEAIIAQDTTPDTMPATAPPATTKPPGQIPRLAKTPYPKSPEHCMHPPDLARRLGNQHGRFQECLQCGTVWKGLVYRVPISHEEGKDSFKKLCDCYSSSPASTASPATGAATSTRPETANKKGRPASSTAPQRSSASSETADLKERERIKTEAARRLEAKRRQKAKEAREAREAAQVFEDEEQLERAEEEKYMSNRGVVHHRIDLPEETDESVVLVRLMNGVKNALAASRLHHSVVEARLDGCTWPRHSFAYDVVEVLGGDSYVSVRATGHWDLKVLQPMDVRSGLDLSKAWFHDWLRRTLGRCPARLVVIELPWPSYRQLDTHRGEDDPYYGEEKKYRDLVRDVIVDQRGRGGHVLAEIHGGGHIAEHETATTFVKQGFAARPIEVKFVATHPELVEHLAGYCRQRERPGQPATTMYPPDLGDAICRSYLDMIAAEDCASRATWQASLPRAVCYVDVTRTEADWREVMEHVKELLGRKTQASMHVHPETELYRKIEALVPRQLLFVQ</sequence>
<feature type="compositionally biased region" description="Low complexity" evidence="1">
    <location>
        <begin position="677"/>
        <end position="691"/>
    </location>
</feature>
<feature type="region of interest" description="Disordered" evidence="1">
    <location>
        <begin position="1"/>
        <end position="125"/>
    </location>
</feature>
<protein>
    <submittedName>
        <fullName evidence="2">FCPF protein</fullName>
    </submittedName>
</protein>
<feature type="compositionally biased region" description="Basic residues" evidence="1">
    <location>
        <begin position="393"/>
        <end position="402"/>
    </location>
</feature>
<keyword evidence="3" id="KW-1185">Reference proteome</keyword>
<dbReference type="OrthoDB" id="438562at2759"/>
<evidence type="ECO:0000313" key="2">
    <source>
        <dbReference type="EMBL" id="CAE7660365.1"/>
    </source>
</evidence>
<proteinExistence type="predicted"/>
<feature type="compositionally biased region" description="Basic and acidic residues" evidence="1">
    <location>
        <begin position="408"/>
        <end position="418"/>
    </location>
</feature>
<feature type="compositionally biased region" description="Low complexity" evidence="1">
    <location>
        <begin position="76"/>
        <end position="98"/>
    </location>
</feature>
<dbReference type="AlphaFoldDB" id="A0A812W2I3"/>
<feature type="non-terminal residue" evidence="2">
    <location>
        <position position="1085"/>
    </location>
</feature>
<dbReference type="EMBL" id="CAJNJA010031752">
    <property type="protein sequence ID" value="CAE7660365.1"/>
    <property type="molecule type" value="Genomic_DNA"/>
</dbReference>
<gene>
    <name evidence="2" type="primary">FCPF</name>
    <name evidence="2" type="ORF">SNEC2469_LOCUS18751</name>
</gene>
<reference evidence="2" key="1">
    <citation type="submission" date="2021-02" db="EMBL/GenBank/DDBJ databases">
        <authorList>
            <person name="Dougan E. K."/>
            <person name="Rhodes N."/>
            <person name="Thang M."/>
            <person name="Chan C."/>
        </authorList>
    </citation>
    <scope>NUCLEOTIDE SEQUENCE</scope>
</reference>
<accession>A0A812W2I3</accession>
<comment type="caution">
    <text evidence="2">The sequence shown here is derived from an EMBL/GenBank/DDBJ whole genome shotgun (WGS) entry which is preliminary data.</text>
</comment>
<feature type="region of interest" description="Disordered" evidence="1">
    <location>
        <begin position="677"/>
        <end position="726"/>
    </location>
</feature>
<evidence type="ECO:0000313" key="3">
    <source>
        <dbReference type="Proteomes" id="UP000601435"/>
    </source>
</evidence>
<feature type="region of interest" description="Disordered" evidence="1">
    <location>
        <begin position="387"/>
        <end position="418"/>
    </location>
</feature>
<feature type="compositionally biased region" description="Acidic residues" evidence="1">
    <location>
        <begin position="24"/>
        <end position="41"/>
    </location>
</feature>